<evidence type="ECO:0000256" key="6">
    <source>
        <dbReference type="SAM" id="Phobius"/>
    </source>
</evidence>
<dbReference type="PROSITE" id="PS50850">
    <property type="entry name" value="MFS"/>
    <property type="match status" value="1"/>
</dbReference>
<dbReference type="Gene3D" id="1.20.1250.20">
    <property type="entry name" value="MFS general substrate transporter like domains"/>
    <property type="match status" value="1"/>
</dbReference>
<evidence type="ECO:0000256" key="4">
    <source>
        <dbReference type="ARBA" id="ARBA00022989"/>
    </source>
</evidence>
<dbReference type="InterPro" id="IPR011701">
    <property type="entry name" value="MFS"/>
</dbReference>
<dbReference type="OrthoDB" id="102502at2"/>
<dbReference type="GO" id="GO:0005886">
    <property type="term" value="C:plasma membrane"/>
    <property type="evidence" value="ECO:0007669"/>
    <property type="project" value="UniProtKB-SubCell"/>
</dbReference>
<gene>
    <name evidence="8" type="ORF">CVD27_20205</name>
</gene>
<evidence type="ECO:0000256" key="3">
    <source>
        <dbReference type="ARBA" id="ARBA00022692"/>
    </source>
</evidence>
<evidence type="ECO:0000256" key="1">
    <source>
        <dbReference type="ARBA" id="ARBA00004651"/>
    </source>
</evidence>
<feature type="transmembrane region" description="Helical" evidence="6">
    <location>
        <begin position="351"/>
        <end position="370"/>
    </location>
</feature>
<dbReference type="Proteomes" id="UP000234950">
    <property type="component" value="Unassembled WGS sequence"/>
</dbReference>
<proteinExistence type="predicted"/>
<name>A0A2N5HAD4_9BACI</name>
<sequence length="449" mass="49225">MSNPNKTRLLFITSVALGILLNPLNSSMIAVALSRIQNQFSLSFTEASWLISTYYLASGIGQPIMGKLGDAFGLKKVYLIGLIMIAAASFAAPFSPSFGWLIAIRIIQAFGSSALFPAGMGMIRKSISENQAQALGVLSIFSSVSAALGPSIGGFLTHYWDWKAIFLVNFPFVLAAFFLGLFILPKDRRDRSRKVTIDYIGILLFTMSILSLLLFLLSWESGVNWVELLVSLVFIFAFYKYESKQSQPFINVLALKKNLNMSYVYVQFILVNVIFYSIFFGVPLYLQNVRQFDSKTTGLIMLSVAGFGIIVSPLAGRWIDKRGSKPALIAGTSCMITGSLLLLTIQGSSSAAWIFFSLSVLGLSNGFNNLGLQTALYTFVPPAETGTASGLFMTSRYIGTIFSSSLLGILFGKQFTTSHFHVMAIICVIIGILIMLLTIRMPQLQKQSQ</sequence>
<evidence type="ECO:0000256" key="2">
    <source>
        <dbReference type="ARBA" id="ARBA00022448"/>
    </source>
</evidence>
<keyword evidence="3 6" id="KW-0812">Transmembrane</keyword>
<dbReference type="PANTHER" id="PTHR42718">
    <property type="entry name" value="MAJOR FACILITATOR SUPERFAMILY MULTIDRUG TRANSPORTER MFSC"/>
    <property type="match status" value="1"/>
</dbReference>
<feature type="domain" description="Major facilitator superfamily (MFS) profile" evidence="7">
    <location>
        <begin position="11"/>
        <end position="442"/>
    </location>
</feature>
<feature type="transmembrane region" description="Helical" evidence="6">
    <location>
        <begin position="418"/>
        <end position="439"/>
    </location>
</feature>
<feature type="transmembrane region" description="Helical" evidence="6">
    <location>
        <begin position="298"/>
        <end position="315"/>
    </location>
</feature>
<feature type="transmembrane region" description="Helical" evidence="6">
    <location>
        <begin position="391"/>
        <end position="412"/>
    </location>
</feature>
<dbReference type="InterPro" id="IPR020846">
    <property type="entry name" value="MFS_dom"/>
</dbReference>
<dbReference type="SUPFAM" id="SSF103473">
    <property type="entry name" value="MFS general substrate transporter"/>
    <property type="match status" value="1"/>
</dbReference>
<keyword evidence="9" id="KW-1185">Reference proteome</keyword>
<dbReference type="EMBL" id="PGVE01000072">
    <property type="protein sequence ID" value="PLS02474.1"/>
    <property type="molecule type" value="Genomic_DNA"/>
</dbReference>
<protein>
    <submittedName>
        <fullName evidence="8">MFS transporter</fullName>
    </submittedName>
</protein>
<feature type="transmembrane region" description="Helical" evidence="6">
    <location>
        <begin position="135"/>
        <end position="156"/>
    </location>
</feature>
<dbReference type="Gene3D" id="1.20.1720.10">
    <property type="entry name" value="Multidrug resistance protein D"/>
    <property type="match status" value="1"/>
</dbReference>
<keyword evidence="5 6" id="KW-0472">Membrane</keyword>
<comment type="caution">
    <text evidence="8">The sequence shown here is derived from an EMBL/GenBank/DDBJ whole genome shotgun (WGS) entry which is preliminary data.</text>
</comment>
<dbReference type="RefSeq" id="WP_101649841.1">
    <property type="nucleotide sequence ID" value="NZ_PGVE01000072.1"/>
</dbReference>
<dbReference type="PANTHER" id="PTHR42718:SF9">
    <property type="entry name" value="MAJOR FACILITATOR SUPERFAMILY MULTIDRUG TRANSPORTER MFSC"/>
    <property type="match status" value="1"/>
</dbReference>
<organism evidence="8 9">
    <name type="scientific">Neobacillus cucumis</name>
    <dbReference type="NCBI Taxonomy" id="1740721"/>
    <lineage>
        <taxon>Bacteria</taxon>
        <taxon>Bacillati</taxon>
        <taxon>Bacillota</taxon>
        <taxon>Bacilli</taxon>
        <taxon>Bacillales</taxon>
        <taxon>Bacillaceae</taxon>
        <taxon>Neobacillus</taxon>
    </lineage>
</organism>
<comment type="subcellular location">
    <subcellularLocation>
        <location evidence="1">Cell membrane</location>
        <topology evidence="1">Multi-pass membrane protein</topology>
    </subcellularLocation>
</comment>
<dbReference type="AlphaFoldDB" id="A0A2N5HAD4"/>
<evidence type="ECO:0000313" key="8">
    <source>
        <dbReference type="EMBL" id="PLS02474.1"/>
    </source>
</evidence>
<keyword evidence="4 6" id="KW-1133">Transmembrane helix</keyword>
<accession>A0A2N5HAD4</accession>
<feature type="transmembrane region" description="Helical" evidence="6">
    <location>
        <begin position="77"/>
        <end position="94"/>
    </location>
</feature>
<feature type="transmembrane region" description="Helical" evidence="6">
    <location>
        <begin position="223"/>
        <end position="241"/>
    </location>
</feature>
<feature type="transmembrane region" description="Helical" evidence="6">
    <location>
        <begin position="100"/>
        <end position="123"/>
    </location>
</feature>
<evidence type="ECO:0000259" key="7">
    <source>
        <dbReference type="PROSITE" id="PS50850"/>
    </source>
</evidence>
<keyword evidence="2" id="KW-0813">Transport</keyword>
<dbReference type="GO" id="GO:0022857">
    <property type="term" value="F:transmembrane transporter activity"/>
    <property type="evidence" value="ECO:0007669"/>
    <property type="project" value="InterPro"/>
</dbReference>
<evidence type="ECO:0000313" key="9">
    <source>
        <dbReference type="Proteomes" id="UP000234950"/>
    </source>
</evidence>
<feature type="transmembrane region" description="Helical" evidence="6">
    <location>
        <begin position="262"/>
        <end position="286"/>
    </location>
</feature>
<dbReference type="InterPro" id="IPR036259">
    <property type="entry name" value="MFS_trans_sf"/>
</dbReference>
<reference evidence="8 9" key="1">
    <citation type="submission" date="2017-11" db="EMBL/GenBank/DDBJ databases">
        <title>Comparitive Functional Genomics of Dry Heat Resistant strains isolated from the Viking Spacecraft.</title>
        <authorList>
            <person name="Seuylemezian A."/>
            <person name="Cooper K."/>
            <person name="Vaishampayan P."/>
        </authorList>
    </citation>
    <scope>NUCLEOTIDE SEQUENCE [LARGE SCALE GENOMIC DNA]</scope>
    <source>
        <strain evidence="8 9">V32-6</strain>
    </source>
</reference>
<dbReference type="Pfam" id="PF07690">
    <property type="entry name" value="MFS_1"/>
    <property type="match status" value="1"/>
</dbReference>
<feature type="transmembrane region" description="Helical" evidence="6">
    <location>
        <begin position="196"/>
        <end position="217"/>
    </location>
</feature>
<dbReference type="CDD" id="cd17321">
    <property type="entry name" value="MFS_MMR_MDR_like"/>
    <property type="match status" value="1"/>
</dbReference>
<feature type="transmembrane region" description="Helical" evidence="6">
    <location>
        <begin position="162"/>
        <end position="184"/>
    </location>
</feature>
<feature type="transmembrane region" description="Helical" evidence="6">
    <location>
        <begin position="327"/>
        <end position="345"/>
    </location>
</feature>
<evidence type="ECO:0000256" key="5">
    <source>
        <dbReference type="ARBA" id="ARBA00023136"/>
    </source>
</evidence>